<proteinExistence type="predicted"/>
<protein>
    <recommendedName>
        <fullName evidence="4">DUF1677 family protein</fullName>
    </recommendedName>
</protein>
<evidence type="ECO:0000256" key="1">
    <source>
        <dbReference type="SAM" id="MobiDB-lite"/>
    </source>
</evidence>
<comment type="caution">
    <text evidence="2">The sequence shown here is derived from an EMBL/GenBank/DDBJ whole genome shotgun (WGS) entry which is preliminary data.</text>
</comment>
<dbReference type="EMBL" id="JAKUCV010001851">
    <property type="protein sequence ID" value="KAJ4844832.1"/>
    <property type="molecule type" value="Genomic_DNA"/>
</dbReference>
<keyword evidence="3" id="KW-1185">Reference proteome</keyword>
<feature type="compositionally biased region" description="Low complexity" evidence="1">
    <location>
        <begin position="127"/>
        <end position="140"/>
    </location>
</feature>
<accession>A0A9Q0JL06</accession>
<reference evidence="2" key="2">
    <citation type="journal article" date="2023" name="Plants (Basel)">
        <title>Annotation of the Turnera subulata (Passifloraceae) Draft Genome Reveals the S-Locus Evolved after the Divergence of Turneroideae from Passifloroideae in a Stepwise Manner.</title>
        <authorList>
            <person name="Henning P.M."/>
            <person name="Roalson E.H."/>
            <person name="Mir W."/>
            <person name="McCubbin A.G."/>
            <person name="Shore J.S."/>
        </authorList>
    </citation>
    <scope>NUCLEOTIDE SEQUENCE</scope>
    <source>
        <strain evidence="2">F60SS</strain>
    </source>
</reference>
<dbReference type="InterPro" id="IPR012876">
    <property type="entry name" value="DUF1677_pln"/>
</dbReference>
<evidence type="ECO:0000313" key="3">
    <source>
        <dbReference type="Proteomes" id="UP001141552"/>
    </source>
</evidence>
<gene>
    <name evidence="2" type="ORF">Tsubulata_020573</name>
</gene>
<dbReference type="Proteomes" id="UP001141552">
    <property type="component" value="Unassembled WGS sequence"/>
</dbReference>
<reference evidence="2" key="1">
    <citation type="submission" date="2022-02" db="EMBL/GenBank/DDBJ databases">
        <authorList>
            <person name="Henning P.M."/>
            <person name="McCubbin A.G."/>
            <person name="Shore J.S."/>
        </authorList>
    </citation>
    <scope>NUCLEOTIDE SEQUENCE</scope>
    <source>
        <strain evidence="2">F60SS</strain>
        <tissue evidence="2">Leaves</tissue>
    </source>
</reference>
<organism evidence="2 3">
    <name type="scientific">Turnera subulata</name>
    <dbReference type="NCBI Taxonomy" id="218843"/>
    <lineage>
        <taxon>Eukaryota</taxon>
        <taxon>Viridiplantae</taxon>
        <taxon>Streptophyta</taxon>
        <taxon>Embryophyta</taxon>
        <taxon>Tracheophyta</taxon>
        <taxon>Spermatophyta</taxon>
        <taxon>Magnoliopsida</taxon>
        <taxon>eudicotyledons</taxon>
        <taxon>Gunneridae</taxon>
        <taxon>Pentapetalae</taxon>
        <taxon>rosids</taxon>
        <taxon>fabids</taxon>
        <taxon>Malpighiales</taxon>
        <taxon>Passifloraceae</taxon>
        <taxon>Turnera</taxon>
    </lineage>
</organism>
<dbReference type="AlphaFoldDB" id="A0A9Q0JL06"/>
<dbReference type="PANTHER" id="PTHR33108:SF56">
    <property type="entry name" value="DUF1677 FAMILY PROTEIN"/>
    <property type="match status" value="1"/>
</dbReference>
<evidence type="ECO:0000313" key="2">
    <source>
        <dbReference type="EMBL" id="KAJ4844832.1"/>
    </source>
</evidence>
<name>A0A9Q0JL06_9ROSI</name>
<evidence type="ECO:0008006" key="4">
    <source>
        <dbReference type="Google" id="ProtNLM"/>
    </source>
</evidence>
<dbReference type="Pfam" id="PF07911">
    <property type="entry name" value="DUF1677"/>
    <property type="match status" value="1"/>
</dbReference>
<feature type="region of interest" description="Disordered" evidence="1">
    <location>
        <begin position="110"/>
        <end position="140"/>
    </location>
</feature>
<sequence length="140" mass="15166">MEAKTASSALQGGGEAVPAAAEFVAKCECCGLTEECTPEYIGRVRERHGGRWICGLCSEAVNDETSRSKRGVVTPDEALKRHMKFCQQFKSCSPPKNPTEDLISAMKNLLQRSLDSPRNKKPSVYLSSSPSSSSSSPLVR</sequence>
<dbReference type="OrthoDB" id="1911663at2759"/>
<dbReference type="PANTHER" id="PTHR33108">
    <property type="entry name" value="OS01G0745000 PROTEIN"/>
    <property type="match status" value="1"/>
</dbReference>